<dbReference type="Gene3D" id="3.20.20.100">
    <property type="entry name" value="NADP-dependent oxidoreductase domain"/>
    <property type="match status" value="1"/>
</dbReference>
<comment type="caution">
    <text evidence="5">The sequence shown here is derived from an EMBL/GenBank/DDBJ whole genome shotgun (WGS) entry which is preliminary data.</text>
</comment>
<evidence type="ECO:0000256" key="3">
    <source>
        <dbReference type="ARBA" id="ARBA00038157"/>
    </source>
</evidence>
<dbReference type="InterPro" id="IPR050523">
    <property type="entry name" value="AKR_Detox_Biosynth"/>
</dbReference>
<comment type="similarity">
    <text evidence="3">Belongs to the aldo/keto reductase family. Aldo/keto reductase 2 subfamily.</text>
</comment>
<proteinExistence type="inferred from homology"/>
<dbReference type="GO" id="GO:0016491">
    <property type="term" value="F:oxidoreductase activity"/>
    <property type="evidence" value="ECO:0007669"/>
    <property type="project" value="UniProtKB-KW"/>
</dbReference>
<dbReference type="AlphaFoldDB" id="A0AAV9N0C5"/>
<dbReference type="SUPFAM" id="SSF51430">
    <property type="entry name" value="NAD(P)-linked oxidoreductase"/>
    <property type="match status" value="1"/>
</dbReference>
<gene>
    <name evidence="5" type="ORF">LTR84_008557</name>
</gene>
<evidence type="ECO:0000256" key="1">
    <source>
        <dbReference type="ARBA" id="ARBA00022857"/>
    </source>
</evidence>
<keyword evidence="1" id="KW-0521">NADP</keyword>
<evidence type="ECO:0000259" key="4">
    <source>
        <dbReference type="Pfam" id="PF00248"/>
    </source>
</evidence>
<keyword evidence="2" id="KW-0560">Oxidoreductase</keyword>
<organism evidence="5 6">
    <name type="scientific">Exophiala bonariae</name>
    <dbReference type="NCBI Taxonomy" id="1690606"/>
    <lineage>
        <taxon>Eukaryota</taxon>
        <taxon>Fungi</taxon>
        <taxon>Dikarya</taxon>
        <taxon>Ascomycota</taxon>
        <taxon>Pezizomycotina</taxon>
        <taxon>Eurotiomycetes</taxon>
        <taxon>Chaetothyriomycetidae</taxon>
        <taxon>Chaetothyriales</taxon>
        <taxon>Herpotrichiellaceae</taxon>
        <taxon>Exophiala</taxon>
    </lineage>
</organism>
<dbReference type="Proteomes" id="UP001358417">
    <property type="component" value="Unassembled WGS sequence"/>
</dbReference>
<dbReference type="InterPro" id="IPR036812">
    <property type="entry name" value="NAD(P)_OxRdtase_dom_sf"/>
</dbReference>
<dbReference type="GeneID" id="89976720"/>
<accession>A0AAV9N0C5</accession>
<reference evidence="5 6" key="1">
    <citation type="submission" date="2023-08" db="EMBL/GenBank/DDBJ databases">
        <title>Black Yeasts Isolated from many extreme environments.</title>
        <authorList>
            <person name="Coleine C."/>
            <person name="Stajich J.E."/>
            <person name="Selbmann L."/>
        </authorList>
    </citation>
    <scope>NUCLEOTIDE SEQUENCE [LARGE SCALE GENOMIC DNA]</scope>
    <source>
        <strain evidence="5 6">CCFEE 5792</strain>
    </source>
</reference>
<dbReference type="PANTHER" id="PTHR43364:SF7">
    <property type="entry name" value="NADP-DEPENDENT OXIDOREDUCTASE DOMAIN-CONTAINING PROTEIN-RELATED"/>
    <property type="match status" value="1"/>
</dbReference>
<keyword evidence="6" id="KW-1185">Reference proteome</keyword>
<dbReference type="EMBL" id="JAVRRD010000032">
    <property type="protein sequence ID" value="KAK5046100.1"/>
    <property type="molecule type" value="Genomic_DNA"/>
</dbReference>
<name>A0AAV9N0C5_9EURO</name>
<evidence type="ECO:0000313" key="5">
    <source>
        <dbReference type="EMBL" id="KAK5046100.1"/>
    </source>
</evidence>
<feature type="domain" description="NADP-dependent oxidoreductase" evidence="4">
    <location>
        <begin position="31"/>
        <end position="328"/>
    </location>
</feature>
<dbReference type="InterPro" id="IPR023210">
    <property type="entry name" value="NADP_OxRdtase_dom"/>
</dbReference>
<dbReference type="PANTHER" id="PTHR43364">
    <property type="entry name" value="NADH-SPECIFIC METHYLGLYOXAL REDUCTASE-RELATED"/>
    <property type="match status" value="1"/>
</dbReference>
<evidence type="ECO:0000256" key="2">
    <source>
        <dbReference type="ARBA" id="ARBA00023002"/>
    </source>
</evidence>
<evidence type="ECO:0000313" key="6">
    <source>
        <dbReference type="Proteomes" id="UP001358417"/>
    </source>
</evidence>
<dbReference type="RefSeq" id="XP_064701699.1">
    <property type="nucleotide sequence ID" value="XM_064852102.1"/>
</dbReference>
<dbReference type="Pfam" id="PF00248">
    <property type="entry name" value="Aldo_ket_red"/>
    <property type="match status" value="1"/>
</dbReference>
<protein>
    <recommendedName>
        <fullName evidence="4">NADP-dependent oxidoreductase domain-containing protein</fullName>
    </recommendedName>
</protein>
<sequence>MSPRPPPDPKSLLGRHRLLSPTASIRVSPFCLGGMSFGTNWTAQMGECSKETVFDLLDTFYDLGGNFVDTANAYQDGQSEEWIGEWMKKTGRRDEFVISTKYAQGFKAHDHTVQQSNFGGTGTKSMYLSLEQSLKRLQTDYVDLFFVHYWDYATDIPELMQSLNTIFLQRKVLYFGISDAPAWVVVKANCYANAHGLRPFSVYQGRLSAQARDLESDIIPMCRDQRMGLVAWGVMGNGYFRSPDTSEEEGDRKTPFITTGREAQVSKALDTVAKRRKVSIYSVAIAYAMQKAPYIYPLIGGRFVAHLRANIEALGLTLYPQDIIDIEKGYDFNPGFPHNFIGVGGKAPQGPEDVLLLRDLGFFDYVSTEKAIHPKTESFHLPNGHAPAVGA</sequence>